<dbReference type="EMBL" id="UINC01019915">
    <property type="protein sequence ID" value="SVA84141.1"/>
    <property type="molecule type" value="Genomic_DNA"/>
</dbReference>
<gene>
    <name evidence="1" type="ORF">METZ01_LOCUS136995</name>
</gene>
<sequence length="26" mass="2883">MTVSQTSTKSRIIIQIICGSLTEFEP</sequence>
<protein>
    <submittedName>
        <fullName evidence="1">Uncharacterized protein</fullName>
    </submittedName>
</protein>
<evidence type="ECO:0000313" key="1">
    <source>
        <dbReference type="EMBL" id="SVA84141.1"/>
    </source>
</evidence>
<proteinExistence type="predicted"/>
<reference evidence="1" key="1">
    <citation type="submission" date="2018-05" db="EMBL/GenBank/DDBJ databases">
        <authorList>
            <person name="Lanie J.A."/>
            <person name="Ng W.-L."/>
            <person name="Kazmierczak K.M."/>
            <person name="Andrzejewski T.M."/>
            <person name="Davidsen T.M."/>
            <person name="Wayne K.J."/>
            <person name="Tettelin H."/>
            <person name="Glass J.I."/>
            <person name="Rusch D."/>
            <person name="Podicherti R."/>
            <person name="Tsui H.-C.T."/>
            <person name="Winkler M.E."/>
        </authorList>
    </citation>
    <scope>NUCLEOTIDE SEQUENCE</scope>
</reference>
<dbReference type="AlphaFoldDB" id="A0A381Z5C8"/>
<accession>A0A381Z5C8</accession>
<name>A0A381Z5C8_9ZZZZ</name>
<organism evidence="1">
    <name type="scientific">marine metagenome</name>
    <dbReference type="NCBI Taxonomy" id="408172"/>
    <lineage>
        <taxon>unclassified sequences</taxon>
        <taxon>metagenomes</taxon>
        <taxon>ecological metagenomes</taxon>
    </lineage>
</organism>